<dbReference type="InterPro" id="IPR000222">
    <property type="entry name" value="PP2C_BS"/>
</dbReference>
<accession>A0A218WSE5</accession>
<evidence type="ECO:0000256" key="8">
    <source>
        <dbReference type="ARBA" id="ARBA00023211"/>
    </source>
</evidence>
<dbReference type="AlphaFoldDB" id="A0A218WSE5"/>
<organism evidence="12 14">
    <name type="scientific">Punica granatum</name>
    <name type="common">Pomegranate</name>
    <dbReference type="NCBI Taxonomy" id="22663"/>
    <lineage>
        <taxon>Eukaryota</taxon>
        <taxon>Viridiplantae</taxon>
        <taxon>Streptophyta</taxon>
        <taxon>Embryophyta</taxon>
        <taxon>Tracheophyta</taxon>
        <taxon>Spermatophyta</taxon>
        <taxon>Magnoliopsida</taxon>
        <taxon>eudicotyledons</taxon>
        <taxon>Gunneridae</taxon>
        <taxon>Pentapetalae</taxon>
        <taxon>rosids</taxon>
        <taxon>malvids</taxon>
        <taxon>Myrtales</taxon>
        <taxon>Lythraceae</taxon>
        <taxon>Punica</taxon>
    </lineage>
</organism>
<keyword evidence="8" id="KW-0464">Manganese</keyword>
<dbReference type="SUPFAM" id="SSF81606">
    <property type="entry name" value="PP2C-like"/>
    <property type="match status" value="1"/>
</dbReference>
<dbReference type="FunFam" id="3.60.40.10:FF:000041">
    <property type="entry name" value="Protein phosphatase 2C 51"/>
    <property type="match status" value="1"/>
</dbReference>
<evidence type="ECO:0000256" key="6">
    <source>
        <dbReference type="ARBA" id="ARBA00022842"/>
    </source>
</evidence>
<evidence type="ECO:0000256" key="9">
    <source>
        <dbReference type="RuleBase" id="RU003465"/>
    </source>
</evidence>
<dbReference type="PROSITE" id="PS51746">
    <property type="entry name" value="PPM_2"/>
    <property type="match status" value="1"/>
</dbReference>
<comment type="similarity">
    <text evidence="9">Belongs to the PP2C family.</text>
</comment>
<dbReference type="EC" id="3.1.3.16" evidence="3"/>
<evidence type="ECO:0000256" key="4">
    <source>
        <dbReference type="ARBA" id="ARBA00022723"/>
    </source>
</evidence>
<dbReference type="Proteomes" id="UP000233551">
    <property type="component" value="Unassembled WGS sequence"/>
</dbReference>
<comment type="cofactor">
    <cofactor evidence="2">
        <name>Mg(2+)</name>
        <dbReference type="ChEBI" id="CHEBI:18420"/>
    </cofactor>
</comment>
<dbReference type="InterPro" id="IPR036457">
    <property type="entry name" value="PPM-type-like_dom_sf"/>
</dbReference>
<dbReference type="InterPro" id="IPR001932">
    <property type="entry name" value="PPM-type_phosphatase-like_dom"/>
</dbReference>
<evidence type="ECO:0000256" key="2">
    <source>
        <dbReference type="ARBA" id="ARBA00001946"/>
    </source>
</evidence>
<feature type="domain" description="PPM-type phosphatase" evidence="11">
    <location>
        <begin position="102"/>
        <end position="374"/>
    </location>
</feature>
<dbReference type="Pfam" id="PF00481">
    <property type="entry name" value="PP2C"/>
    <property type="match status" value="1"/>
</dbReference>
<comment type="caution">
    <text evidence="12">The sequence shown here is derived from an EMBL/GenBank/DDBJ whole genome shotgun (WGS) entry which is preliminary data.</text>
</comment>
<dbReference type="GeneID" id="116196060"/>
<comment type="cofactor">
    <cofactor evidence="1">
        <name>Mn(2+)</name>
        <dbReference type="ChEBI" id="CHEBI:29035"/>
    </cofactor>
</comment>
<evidence type="ECO:0000256" key="1">
    <source>
        <dbReference type="ARBA" id="ARBA00001936"/>
    </source>
</evidence>
<reference evidence="14" key="1">
    <citation type="journal article" date="2017" name="Plant J.">
        <title>The pomegranate (Punica granatum L.) genome and the genomics of punicalagin biosynthesis.</title>
        <authorList>
            <person name="Qin G."/>
            <person name="Xu C."/>
            <person name="Ming R."/>
            <person name="Tang H."/>
            <person name="Guyot R."/>
            <person name="Kramer E.M."/>
            <person name="Hu Y."/>
            <person name="Yi X."/>
            <person name="Qi Y."/>
            <person name="Xu X."/>
            <person name="Gao Z."/>
            <person name="Pan H."/>
            <person name="Jian J."/>
            <person name="Tian Y."/>
            <person name="Yue Z."/>
            <person name="Xu Y."/>
        </authorList>
    </citation>
    <scope>NUCLEOTIDE SEQUENCE [LARGE SCALE GENOMIC DNA]</scope>
    <source>
        <strain evidence="14">cv. Dabenzi</strain>
    </source>
</reference>
<dbReference type="EMBL" id="MTKT01003240">
    <property type="protein sequence ID" value="OWM75553.1"/>
    <property type="molecule type" value="Genomic_DNA"/>
</dbReference>
<keyword evidence="6" id="KW-0460">Magnesium</keyword>
<feature type="region of interest" description="Disordered" evidence="10">
    <location>
        <begin position="45"/>
        <end position="83"/>
    </location>
</feature>
<evidence type="ECO:0000313" key="14">
    <source>
        <dbReference type="Proteomes" id="UP000197138"/>
    </source>
</evidence>
<dbReference type="PROSITE" id="PS01032">
    <property type="entry name" value="PPM_1"/>
    <property type="match status" value="1"/>
</dbReference>
<evidence type="ECO:0000256" key="10">
    <source>
        <dbReference type="SAM" id="MobiDB-lite"/>
    </source>
</evidence>
<dbReference type="OrthoDB" id="10264738at2759"/>
<dbReference type="SMART" id="SM00332">
    <property type="entry name" value="PP2Cc"/>
    <property type="match status" value="1"/>
</dbReference>
<keyword evidence="15" id="KW-1185">Reference proteome</keyword>
<feature type="compositionally biased region" description="Basic and acidic residues" evidence="10">
    <location>
        <begin position="45"/>
        <end position="54"/>
    </location>
</feature>
<keyword evidence="7 9" id="KW-0904">Protein phosphatase</keyword>
<dbReference type="Proteomes" id="UP000197138">
    <property type="component" value="Unassembled WGS sequence"/>
</dbReference>
<dbReference type="STRING" id="22663.A0A218WSE5"/>
<keyword evidence="4" id="KW-0479">Metal-binding</keyword>
<evidence type="ECO:0000313" key="15">
    <source>
        <dbReference type="Proteomes" id="UP000233551"/>
    </source>
</evidence>
<reference evidence="12" key="2">
    <citation type="submission" date="2017-06" db="EMBL/GenBank/DDBJ databases">
        <title>The pomegranate genome and the genomics of punicalagin biosynthesis.</title>
        <authorList>
            <person name="Xu C."/>
        </authorList>
    </citation>
    <scope>NUCLEOTIDE SEQUENCE [LARGE SCALE GENOMIC DNA]</scope>
    <source>
        <tissue evidence="12">Fresh leaf</tissue>
    </source>
</reference>
<dbReference type="GO" id="GO:0004722">
    <property type="term" value="F:protein serine/threonine phosphatase activity"/>
    <property type="evidence" value="ECO:0007669"/>
    <property type="project" value="UniProtKB-EC"/>
</dbReference>
<evidence type="ECO:0000313" key="12">
    <source>
        <dbReference type="EMBL" id="OWM75553.1"/>
    </source>
</evidence>
<feature type="compositionally biased region" description="Polar residues" evidence="10">
    <location>
        <begin position="63"/>
        <end position="81"/>
    </location>
</feature>
<dbReference type="Gene3D" id="3.60.40.10">
    <property type="entry name" value="PPM-type phosphatase domain"/>
    <property type="match status" value="1"/>
</dbReference>
<dbReference type="EMBL" id="PGOL01001975">
    <property type="protein sequence ID" value="PKI52138.1"/>
    <property type="molecule type" value="Genomic_DNA"/>
</dbReference>
<proteinExistence type="inferred from homology"/>
<evidence type="ECO:0000259" key="11">
    <source>
        <dbReference type="PROSITE" id="PS51746"/>
    </source>
</evidence>
<dbReference type="SMART" id="SM00331">
    <property type="entry name" value="PP2C_SIG"/>
    <property type="match status" value="1"/>
</dbReference>
<evidence type="ECO:0000256" key="3">
    <source>
        <dbReference type="ARBA" id="ARBA00013081"/>
    </source>
</evidence>
<evidence type="ECO:0000256" key="5">
    <source>
        <dbReference type="ARBA" id="ARBA00022801"/>
    </source>
</evidence>
<dbReference type="InterPro" id="IPR015655">
    <property type="entry name" value="PP2C"/>
</dbReference>
<evidence type="ECO:0000256" key="7">
    <source>
        <dbReference type="ARBA" id="ARBA00022912"/>
    </source>
</evidence>
<dbReference type="GO" id="GO:0046872">
    <property type="term" value="F:metal ion binding"/>
    <property type="evidence" value="ECO:0007669"/>
    <property type="project" value="UniProtKB-KW"/>
</dbReference>
<reference evidence="13 15" key="3">
    <citation type="submission" date="2017-11" db="EMBL/GenBank/DDBJ databases">
        <title>De-novo sequencing of pomegranate (Punica granatum L.) genome.</title>
        <authorList>
            <person name="Akparov Z."/>
            <person name="Amiraslanov A."/>
            <person name="Hajiyeva S."/>
            <person name="Abbasov M."/>
            <person name="Kaur K."/>
            <person name="Hamwieh A."/>
            <person name="Solovyev V."/>
            <person name="Salamov A."/>
            <person name="Braich B."/>
            <person name="Kosarev P."/>
            <person name="Mahmoud A."/>
            <person name="Hajiyev E."/>
            <person name="Babayeva S."/>
            <person name="Izzatullayeva V."/>
            <person name="Mammadov A."/>
            <person name="Mammadov A."/>
            <person name="Sharifova S."/>
            <person name="Ojaghi J."/>
            <person name="Eynullazada K."/>
            <person name="Bayramov B."/>
            <person name="Abdulazimova A."/>
            <person name="Shahmuradov I."/>
        </authorList>
    </citation>
    <scope>NUCLEOTIDE SEQUENCE [LARGE SCALE GENOMIC DNA]</scope>
    <source>
        <strain evidence="13">AG2017</strain>
        <strain evidence="15">cv. AG2017</strain>
        <tissue evidence="13">Leaf</tissue>
    </source>
</reference>
<dbReference type="PANTHER" id="PTHR47992">
    <property type="entry name" value="PROTEIN PHOSPHATASE"/>
    <property type="match status" value="1"/>
</dbReference>
<evidence type="ECO:0000313" key="13">
    <source>
        <dbReference type="EMBL" id="PKI52138.1"/>
    </source>
</evidence>
<dbReference type="CDD" id="cd00143">
    <property type="entry name" value="PP2Cc"/>
    <property type="match status" value="1"/>
</dbReference>
<protein>
    <recommendedName>
        <fullName evidence="3">protein-serine/threonine phosphatase</fullName>
        <ecNumber evidence="3">3.1.3.16</ecNumber>
    </recommendedName>
</protein>
<sequence>MTPGTGNICRSVTVVGMTTKGHHPRRRFKLRRRLKPLQKASIGAEDRVVLKEDEGPAGDQKPTEISLSSPASDQSSENDTVLPSRLREVSLHVANLRTTTLSHGSVSIIGRRKEMEDTVRVELKFLEGRYDFFGVYDGHGGPQVAQACAKRLHEVVVDRAMMEYGKDRAEMIDWEEVMVRSFKGMDEEVAMAGTGAEEALRMVGSTAVVAVIGKDDVVVANCGDSRAVMSRGGVAVALSDDHKPGRPDELKRIEAAGGRVINWNGYRVLGVLATSRSIGDEFLKPFVISIPEVTVTKRTDSDEFLILASDGLWDVVSNEYACEVVRRCLSGRMRRRSRDTLTADNSASEAAKILAELAISRGSEDNISVIVVELNKPGFRS</sequence>
<name>A0A218WSE5_PUNGR</name>
<keyword evidence="5 9" id="KW-0378">Hydrolase</keyword>
<gene>
    <name evidence="12" type="ORF">CDL15_Pgr021717</name>
    <name evidence="13" type="ORF">CRG98_027554</name>
</gene>